<dbReference type="VEuPathDB" id="MicrosporidiaDB:NBO_491g0002"/>
<reference evidence="1 2" key="1">
    <citation type="journal article" date="2013" name="BMC Genomics">
        <title>Comparative genomics of parasitic silkworm microsporidia reveal an association between genome expansion and host adaptation.</title>
        <authorList>
            <person name="Pan G."/>
            <person name="Xu J."/>
            <person name="Li T."/>
            <person name="Xia Q."/>
            <person name="Liu S.L."/>
            <person name="Zhang G."/>
            <person name="Li S."/>
            <person name="Li C."/>
            <person name="Liu H."/>
            <person name="Yang L."/>
            <person name="Liu T."/>
            <person name="Zhang X."/>
            <person name="Wu Z."/>
            <person name="Fan W."/>
            <person name="Dang X."/>
            <person name="Xiang H."/>
            <person name="Tao M."/>
            <person name="Li Y."/>
            <person name="Hu J."/>
            <person name="Li Z."/>
            <person name="Lin L."/>
            <person name="Luo J."/>
            <person name="Geng L."/>
            <person name="Wang L."/>
            <person name="Long M."/>
            <person name="Wan Y."/>
            <person name="He N."/>
            <person name="Zhang Z."/>
            <person name="Lu C."/>
            <person name="Keeling P.J."/>
            <person name="Wang J."/>
            <person name="Xiang Z."/>
            <person name="Zhou Z."/>
        </authorList>
    </citation>
    <scope>NUCLEOTIDE SEQUENCE [LARGE SCALE GENOMIC DNA]</scope>
    <source>
        <strain evidence="2">CQ1 / CVCC 102059</strain>
    </source>
</reference>
<dbReference type="EMBL" id="KB909399">
    <property type="protein sequence ID" value="EOB12240.1"/>
    <property type="molecule type" value="Genomic_DNA"/>
</dbReference>
<dbReference type="Proteomes" id="UP000016927">
    <property type="component" value="Unassembled WGS sequence"/>
</dbReference>
<accession>R0MDT2</accession>
<name>R0MDT2_NOSB1</name>
<evidence type="ECO:0000313" key="2">
    <source>
        <dbReference type="Proteomes" id="UP000016927"/>
    </source>
</evidence>
<evidence type="ECO:0000313" key="1">
    <source>
        <dbReference type="EMBL" id="EOB12240.1"/>
    </source>
</evidence>
<gene>
    <name evidence="1" type="ORF">NBO_491g0002</name>
</gene>
<dbReference type="HOGENOM" id="CLU_2223982_0_0_1"/>
<protein>
    <submittedName>
        <fullName evidence="1">Uncharacterized protein</fullName>
    </submittedName>
</protein>
<organism evidence="1 2">
    <name type="scientific">Nosema bombycis (strain CQ1 / CVCC 102059)</name>
    <name type="common">Microsporidian parasite</name>
    <name type="synonym">Pebrine of silkworm</name>
    <dbReference type="NCBI Taxonomy" id="578461"/>
    <lineage>
        <taxon>Eukaryota</taxon>
        <taxon>Fungi</taxon>
        <taxon>Fungi incertae sedis</taxon>
        <taxon>Microsporidia</taxon>
        <taxon>Nosematidae</taxon>
        <taxon>Nosema</taxon>
    </lineage>
</organism>
<proteinExistence type="predicted"/>
<sequence>MNNKNIKLESKTEETIIRGMKLNIENKRASTAIKTPTKKISRPFINMESKDEIFYNKHMVSDKLQTLVAQGIAQKKHVEGGPRFERMFTFDDIKNKWKNLEGGNKM</sequence>
<keyword evidence="2" id="KW-1185">Reference proteome</keyword>
<dbReference type="AlphaFoldDB" id="R0MDT2"/>
<dbReference type="OrthoDB" id="10573060at2759"/>